<dbReference type="InterPro" id="IPR001119">
    <property type="entry name" value="SLH_dom"/>
</dbReference>
<evidence type="ECO:0000313" key="5">
    <source>
        <dbReference type="Proteomes" id="UP000253034"/>
    </source>
</evidence>
<dbReference type="EMBL" id="QPJT01000058">
    <property type="protein sequence ID" value="RCX07132.1"/>
    <property type="molecule type" value="Genomic_DNA"/>
</dbReference>
<feature type="domain" description="SLH" evidence="3">
    <location>
        <begin position="145"/>
        <end position="208"/>
    </location>
</feature>
<dbReference type="Proteomes" id="UP000253034">
    <property type="component" value="Unassembled WGS sequence"/>
</dbReference>
<comment type="caution">
    <text evidence="4">The sequence shown here is derived from an EMBL/GenBank/DDBJ whole genome shotgun (WGS) entry which is preliminary data.</text>
</comment>
<protein>
    <submittedName>
        <fullName evidence="4">S-layer family protein</fullName>
    </submittedName>
</protein>
<dbReference type="RefSeq" id="WP_114300487.1">
    <property type="nucleotide sequence ID" value="NZ_QPJT01000058.1"/>
</dbReference>
<keyword evidence="5" id="KW-1185">Reference proteome</keyword>
<evidence type="ECO:0000259" key="3">
    <source>
        <dbReference type="PROSITE" id="PS51272"/>
    </source>
</evidence>
<feature type="domain" description="SLH" evidence="3">
    <location>
        <begin position="24"/>
        <end position="89"/>
    </location>
</feature>
<dbReference type="OrthoDB" id="174569at2"/>
<name>A0A369ACP4_9FIRM</name>
<proteinExistence type="predicted"/>
<feature type="signal peptide" evidence="2">
    <location>
        <begin position="1"/>
        <end position="24"/>
    </location>
</feature>
<gene>
    <name evidence="4" type="ORF">DFR58_1583</name>
</gene>
<dbReference type="AlphaFoldDB" id="A0A369ACP4"/>
<evidence type="ECO:0000256" key="2">
    <source>
        <dbReference type="SAM" id="SignalP"/>
    </source>
</evidence>
<dbReference type="PROSITE" id="PS51272">
    <property type="entry name" value="SLH"/>
    <property type="match status" value="2"/>
</dbReference>
<evidence type="ECO:0000313" key="4">
    <source>
        <dbReference type="EMBL" id="RCX07132.1"/>
    </source>
</evidence>
<dbReference type="Pfam" id="PF00395">
    <property type="entry name" value="SLH"/>
    <property type="match status" value="2"/>
</dbReference>
<reference evidence="4 5" key="1">
    <citation type="submission" date="2018-07" db="EMBL/GenBank/DDBJ databases">
        <title>Genomic Encyclopedia of Type Strains, Phase IV (KMG-IV): sequencing the most valuable type-strain genomes for metagenomic binning, comparative biology and taxonomic classification.</title>
        <authorList>
            <person name="Goeker M."/>
        </authorList>
    </citation>
    <scope>NUCLEOTIDE SEQUENCE [LARGE SCALE GENOMIC DNA]</scope>
    <source>
        <strain evidence="4 5">DSM 27016</strain>
    </source>
</reference>
<organism evidence="4 5">
    <name type="scientific">Anaerobacterium chartisolvens</name>
    <dbReference type="NCBI Taxonomy" id="1297424"/>
    <lineage>
        <taxon>Bacteria</taxon>
        <taxon>Bacillati</taxon>
        <taxon>Bacillota</taxon>
        <taxon>Clostridia</taxon>
        <taxon>Eubacteriales</taxon>
        <taxon>Oscillospiraceae</taxon>
        <taxon>Anaerobacterium</taxon>
    </lineage>
</organism>
<sequence>MKKILSMVLVSILLSGIITTSAFGAESFSDIPDNAYYKNDLDYMMKDSRKIFEGFADGTFKPENPFTLAQLMKCIAVARNDEIPERRNGEKWYIPYVKTAIMNGWLSGGEFELSDYERAAKRGEMSMLLVRAFGEYSFREANKIKTFIKDYNAVPDKYKPYVIKVYDIGLIGGYSDGSFGAEDNLARAQAVAIIRRFIDPSARLKLDLEGVEANNTPDLSDLVYRINPDIPQELYEYEYKKSKITGFVGSNKWSVERYGLKKVTEFMNIGKQYIETFYNVDYRTYDKAQYIKKLKWFFMPQTRWTADDGITRPIEEHIQYWGDMIQEKNISIESKFITDPSLVYAAHGDMVRGQLNFSVKSCNDMQWLRNYTKLGNVSLNKEYTCVFEVELVNMELKEGWEHALRVMNNEYLLTGISEAH</sequence>
<evidence type="ECO:0000256" key="1">
    <source>
        <dbReference type="ARBA" id="ARBA00022737"/>
    </source>
</evidence>
<keyword evidence="2" id="KW-0732">Signal</keyword>
<accession>A0A369ACP4</accession>
<feature type="chain" id="PRO_5016653388" evidence="2">
    <location>
        <begin position="25"/>
        <end position="420"/>
    </location>
</feature>
<keyword evidence="1" id="KW-0677">Repeat</keyword>